<evidence type="ECO:0008006" key="4">
    <source>
        <dbReference type="Google" id="ProtNLM"/>
    </source>
</evidence>
<sequence>MRSSKLLSRPRTVSPLSEETAPSTSLSGALDELPTESLALYDDQFKGLFALDFTIAATMWTFMLLVMFLYQTAMMPANRIQRDQQFLKTFVSGPRNLMLSRFLAGFNTPIEGWNLGGYHGSLRYMDVYAQKYRQTMKDKVEVVSEGFEETLGGGYTDTKLLAEIAYKSRNLYHITKTPPEEQAPIAVTYLSPTLQVKLAEGARAEGIPITSLEGLKEALYCSFPDSNVQETLRSEIRQIYAKKGVWDYTDEFRGIACRLTDVTQMDLIYDYKVGLPKAVSDEIGRVHPKPDILPKPITEALKTEKRVAGGNRGNHWNYEQSNGRQKKNRELVPIDLSALP</sequence>
<evidence type="ECO:0000313" key="3">
    <source>
        <dbReference type="EMBL" id="CEM48811.1"/>
    </source>
</evidence>
<name>A0A0G4HWG0_9ALVE</name>
<accession>A0A0G4HWG0</accession>
<feature type="region of interest" description="Disordered" evidence="1">
    <location>
        <begin position="1"/>
        <end position="28"/>
    </location>
</feature>
<evidence type="ECO:0000256" key="1">
    <source>
        <dbReference type="SAM" id="MobiDB-lite"/>
    </source>
</evidence>
<keyword evidence="2" id="KW-0472">Membrane</keyword>
<proteinExistence type="predicted"/>
<dbReference type="AlphaFoldDB" id="A0A0G4HWG0"/>
<dbReference type="EMBL" id="CDMZ01004154">
    <property type="protein sequence ID" value="CEM48811.1"/>
    <property type="molecule type" value="Genomic_DNA"/>
</dbReference>
<keyword evidence="2" id="KW-1133">Transmembrane helix</keyword>
<protein>
    <recommendedName>
        <fullName evidence="4">Retrotransposon gag domain-containing protein</fullName>
    </recommendedName>
</protein>
<feature type="compositionally biased region" description="Polar residues" evidence="1">
    <location>
        <begin position="14"/>
        <end position="27"/>
    </location>
</feature>
<evidence type="ECO:0000256" key="2">
    <source>
        <dbReference type="SAM" id="Phobius"/>
    </source>
</evidence>
<gene>
    <name evidence="3" type="ORF">Cvel_9034</name>
</gene>
<feature type="transmembrane region" description="Helical" evidence="2">
    <location>
        <begin position="48"/>
        <end position="70"/>
    </location>
</feature>
<keyword evidence="2" id="KW-0812">Transmembrane</keyword>
<dbReference type="PhylomeDB" id="A0A0G4HWG0"/>
<organism evidence="3">
    <name type="scientific">Chromera velia CCMP2878</name>
    <dbReference type="NCBI Taxonomy" id="1169474"/>
    <lineage>
        <taxon>Eukaryota</taxon>
        <taxon>Sar</taxon>
        <taxon>Alveolata</taxon>
        <taxon>Colpodellida</taxon>
        <taxon>Chromeraceae</taxon>
        <taxon>Chromera</taxon>
    </lineage>
</organism>
<feature type="region of interest" description="Disordered" evidence="1">
    <location>
        <begin position="305"/>
        <end position="340"/>
    </location>
</feature>
<dbReference type="VEuPathDB" id="CryptoDB:Cvel_9034"/>
<reference evidence="3" key="1">
    <citation type="submission" date="2014-11" db="EMBL/GenBank/DDBJ databases">
        <authorList>
            <person name="Otto D Thomas"/>
            <person name="Naeem Raeece"/>
        </authorList>
    </citation>
    <scope>NUCLEOTIDE SEQUENCE</scope>
</reference>